<dbReference type="InterPro" id="IPR036812">
    <property type="entry name" value="NAD(P)_OxRdtase_dom_sf"/>
</dbReference>
<accession>A0A6J4CWD5</accession>
<name>A0A6J4CWD5_9HELI</name>
<protein>
    <recommendedName>
        <fullName evidence="3">NADP-dependent oxidoreductase domain-containing protein</fullName>
    </recommendedName>
</protein>
<dbReference type="Gene3D" id="3.20.20.100">
    <property type="entry name" value="NADP-dependent oxidoreductase domain"/>
    <property type="match status" value="1"/>
</dbReference>
<sequence length="50" mass="5696">MQQKQLDSLKVSALALGIMGMSPFSYGEVHDKQEMIELIHQAFEHGLNFF</sequence>
<evidence type="ECO:0000313" key="1">
    <source>
        <dbReference type="EMBL" id="BCD69787.1"/>
    </source>
</evidence>
<evidence type="ECO:0000313" key="2">
    <source>
        <dbReference type="Proteomes" id="UP000317935"/>
    </source>
</evidence>
<dbReference type="SUPFAM" id="SSF51430">
    <property type="entry name" value="NAD(P)-linked oxidoreductase"/>
    <property type="match status" value="1"/>
</dbReference>
<proteinExistence type="predicted"/>
<gene>
    <name evidence="1" type="ORF">SNTW_04320</name>
</gene>
<dbReference type="AlphaFoldDB" id="A0A6J4CWD5"/>
<organism evidence="1 2">
    <name type="scientific">Helicobacter suis</name>
    <dbReference type="NCBI Taxonomy" id="104628"/>
    <lineage>
        <taxon>Bacteria</taxon>
        <taxon>Pseudomonadati</taxon>
        <taxon>Campylobacterota</taxon>
        <taxon>Epsilonproteobacteria</taxon>
        <taxon>Campylobacterales</taxon>
        <taxon>Helicobacteraceae</taxon>
        <taxon>Helicobacter</taxon>
    </lineage>
</organism>
<dbReference type="EMBL" id="AP019774">
    <property type="protein sequence ID" value="BCD69787.1"/>
    <property type="molecule type" value="Genomic_DNA"/>
</dbReference>
<evidence type="ECO:0008006" key="3">
    <source>
        <dbReference type="Google" id="ProtNLM"/>
    </source>
</evidence>
<reference evidence="1 2" key="1">
    <citation type="submission" date="2019-06" db="EMBL/GenBank/DDBJ databases">
        <title>Complete genome sequence of Helicobacter suis SNTW101c.</title>
        <authorList>
            <person name="Rimbara E."/>
            <person name="Suzuki M."/>
            <person name="Matsui H."/>
            <person name="Nakamura M."/>
            <person name="Mori S."/>
            <person name="Shibayama K."/>
        </authorList>
    </citation>
    <scope>NUCLEOTIDE SEQUENCE [LARGE SCALE GENOMIC DNA]</scope>
    <source>
        <strain evidence="1 2">SNTW101c</strain>
    </source>
</reference>
<dbReference type="Proteomes" id="UP000317935">
    <property type="component" value="Chromosome"/>
</dbReference>